<dbReference type="RefSeq" id="WP_015361863.1">
    <property type="nucleotide sequence ID" value="NZ_QKZR01000001.1"/>
</dbReference>
<keyword evidence="1" id="KW-1133">Transmembrane helix</keyword>
<sequence>MHALLLEDSTFLDIIGFLGGSGLFLVLGILLIIVVIYNKYKRRR</sequence>
<organism evidence="2 3">
    <name type="scientific">Nonlabens dokdonensis</name>
    <dbReference type="NCBI Taxonomy" id="328515"/>
    <lineage>
        <taxon>Bacteria</taxon>
        <taxon>Pseudomonadati</taxon>
        <taxon>Bacteroidota</taxon>
        <taxon>Flavobacteriia</taxon>
        <taxon>Flavobacteriales</taxon>
        <taxon>Flavobacteriaceae</taxon>
        <taxon>Nonlabens</taxon>
    </lineage>
</organism>
<evidence type="ECO:0000313" key="3">
    <source>
        <dbReference type="Proteomes" id="UP000248584"/>
    </source>
</evidence>
<name>A0ABX5Q280_9FLAO</name>
<dbReference type="Proteomes" id="UP000248584">
    <property type="component" value="Unassembled WGS sequence"/>
</dbReference>
<evidence type="ECO:0000313" key="2">
    <source>
        <dbReference type="EMBL" id="PZX44024.1"/>
    </source>
</evidence>
<gene>
    <name evidence="2" type="ORF">LX97_01030</name>
</gene>
<evidence type="ECO:0008006" key="4">
    <source>
        <dbReference type="Google" id="ProtNLM"/>
    </source>
</evidence>
<reference evidence="2 3" key="1">
    <citation type="submission" date="2018-06" db="EMBL/GenBank/DDBJ databases">
        <title>Genomic Encyclopedia of Archaeal and Bacterial Type Strains, Phase II (KMG-II): from individual species to whole genera.</title>
        <authorList>
            <person name="Goeker M."/>
        </authorList>
    </citation>
    <scope>NUCLEOTIDE SEQUENCE [LARGE SCALE GENOMIC DNA]</scope>
    <source>
        <strain evidence="2 3">DSM 17205</strain>
    </source>
</reference>
<comment type="caution">
    <text evidence="2">The sequence shown here is derived from an EMBL/GenBank/DDBJ whole genome shotgun (WGS) entry which is preliminary data.</text>
</comment>
<proteinExistence type="predicted"/>
<evidence type="ECO:0000256" key="1">
    <source>
        <dbReference type="SAM" id="Phobius"/>
    </source>
</evidence>
<feature type="transmembrane region" description="Helical" evidence="1">
    <location>
        <begin position="14"/>
        <end position="37"/>
    </location>
</feature>
<keyword evidence="1" id="KW-0812">Transmembrane</keyword>
<dbReference type="EMBL" id="QKZR01000001">
    <property type="protein sequence ID" value="PZX44024.1"/>
    <property type="molecule type" value="Genomic_DNA"/>
</dbReference>
<accession>A0ABX5Q280</accession>
<keyword evidence="3" id="KW-1185">Reference proteome</keyword>
<protein>
    <recommendedName>
        <fullName evidence="4">LPXTG cell wall anchor domain-containing protein</fullName>
    </recommendedName>
</protein>
<keyword evidence="1" id="KW-0472">Membrane</keyword>